<comment type="caution">
    <text evidence="2">The sequence shown here is derived from an EMBL/GenBank/DDBJ whole genome shotgun (WGS) entry which is preliminary data.</text>
</comment>
<dbReference type="PANTHER" id="PTHR30008">
    <property type="entry name" value="EXODEOXYRIBONUCLEASE 7 LARGE SUBUNIT"/>
    <property type="match status" value="1"/>
</dbReference>
<evidence type="ECO:0000259" key="1">
    <source>
        <dbReference type="Pfam" id="PF02601"/>
    </source>
</evidence>
<dbReference type="EMBL" id="BARS01030820">
    <property type="protein sequence ID" value="GAG26079.1"/>
    <property type="molecule type" value="Genomic_DNA"/>
</dbReference>
<protein>
    <recommendedName>
        <fullName evidence="1">Exonuclease VII large subunit C-terminal domain-containing protein</fullName>
    </recommendedName>
</protein>
<name>X0W5C7_9ZZZZ</name>
<feature type="non-terminal residue" evidence="2">
    <location>
        <position position="1"/>
    </location>
</feature>
<dbReference type="Pfam" id="PF02601">
    <property type="entry name" value="Exonuc_VII_L"/>
    <property type="match status" value="1"/>
</dbReference>
<dbReference type="GO" id="GO:0009318">
    <property type="term" value="C:exodeoxyribonuclease VII complex"/>
    <property type="evidence" value="ECO:0007669"/>
    <property type="project" value="InterPro"/>
</dbReference>
<reference evidence="2" key="1">
    <citation type="journal article" date="2014" name="Front. Microbiol.">
        <title>High frequency of phylogenetically diverse reductive dehalogenase-homologous genes in deep subseafloor sedimentary metagenomes.</title>
        <authorList>
            <person name="Kawai M."/>
            <person name="Futagami T."/>
            <person name="Toyoda A."/>
            <person name="Takaki Y."/>
            <person name="Nishi S."/>
            <person name="Hori S."/>
            <person name="Arai W."/>
            <person name="Tsubouchi T."/>
            <person name="Morono Y."/>
            <person name="Uchiyama I."/>
            <person name="Ito T."/>
            <person name="Fujiyama A."/>
            <person name="Inagaki F."/>
            <person name="Takami H."/>
        </authorList>
    </citation>
    <scope>NUCLEOTIDE SEQUENCE</scope>
    <source>
        <strain evidence="2">Expedition CK06-06</strain>
    </source>
</reference>
<dbReference type="PANTHER" id="PTHR30008:SF0">
    <property type="entry name" value="EXODEOXYRIBONUCLEASE 7 LARGE SUBUNIT"/>
    <property type="match status" value="1"/>
</dbReference>
<sequence>VNAFDALNDTEGIDVVILARGGGSLEELWAFNDEKVARAIYASKAPVISGVGHDTDFTIADFVADLRAPTPSAAAELAVPHRAELEGHIQSHRRALVAALTGELDRYCQRIDELTRGASMHLGNLLSISREKLRGRELELGSLSPLATLGRGYALVQHSATGEVISHIDQVHRGDAIDVKVSDGQFKSRVTGSKKGLQAWMNSFPLKKH</sequence>
<dbReference type="GO" id="GO:0008855">
    <property type="term" value="F:exodeoxyribonuclease VII activity"/>
    <property type="evidence" value="ECO:0007669"/>
    <property type="project" value="InterPro"/>
</dbReference>
<dbReference type="InterPro" id="IPR003753">
    <property type="entry name" value="Exonuc_VII_L"/>
</dbReference>
<evidence type="ECO:0000313" key="2">
    <source>
        <dbReference type="EMBL" id="GAG26079.1"/>
    </source>
</evidence>
<gene>
    <name evidence="2" type="ORF">S01H1_48024</name>
</gene>
<organism evidence="2">
    <name type="scientific">marine sediment metagenome</name>
    <dbReference type="NCBI Taxonomy" id="412755"/>
    <lineage>
        <taxon>unclassified sequences</taxon>
        <taxon>metagenomes</taxon>
        <taxon>ecological metagenomes</taxon>
    </lineage>
</organism>
<proteinExistence type="predicted"/>
<accession>X0W5C7</accession>
<dbReference type="InterPro" id="IPR020579">
    <property type="entry name" value="Exonuc_VII_lsu_C"/>
</dbReference>
<feature type="domain" description="Exonuclease VII large subunit C-terminal" evidence="1">
    <location>
        <begin position="2"/>
        <end position="133"/>
    </location>
</feature>
<dbReference type="GO" id="GO:0006308">
    <property type="term" value="P:DNA catabolic process"/>
    <property type="evidence" value="ECO:0007669"/>
    <property type="project" value="InterPro"/>
</dbReference>
<dbReference type="AlphaFoldDB" id="X0W5C7"/>